<dbReference type="AlphaFoldDB" id="A0A4P6EB46"/>
<reference evidence="5 6" key="1">
    <citation type="submission" date="2019-01" db="EMBL/GenBank/DDBJ databases">
        <title>Genome sequencing of strain DFW100M-13.</title>
        <authorList>
            <person name="Heo J."/>
            <person name="Kim S.-J."/>
            <person name="Kim J.-S."/>
            <person name="Hong S.-B."/>
            <person name="Kwon S.-W."/>
        </authorList>
    </citation>
    <scope>NUCLEOTIDE SEQUENCE [LARGE SCALE GENOMIC DNA]</scope>
    <source>
        <strain evidence="5 6">DFW100M-13</strain>
    </source>
</reference>
<keyword evidence="3" id="KW-0804">Transcription</keyword>
<dbReference type="KEGG" id="mprt:ET475_04825"/>
<proteinExistence type="predicted"/>
<keyword evidence="2" id="KW-0238">DNA-binding</keyword>
<dbReference type="InterPro" id="IPR036388">
    <property type="entry name" value="WH-like_DNA-bd_sf"/>
</dbReference>
<dbReference type="Gene3D" id="1.10.10.10">
    <property type="entry name" value="Winged helix-like DNA-binding domain superfamily/Winged helix DNA-binding domain"/>
    <property type="match status" value="1"/>
</dbReference>
<dbReference type="PANTHER" id="PTHR33204:SF18">
    <property type="entry name" value="TRANSCRIPTIONAL REGULATORY PROTEIN"/>
    <property type="match status" value="1"/>
</dbReference>
<evidence type="ECO:0000256" key="1">
    <source>
        <dbReference type="ARBA" id="ARBA00023015"/>
    </source>
</evidence>
<evidence type="ECO:0000313" key="5">
    <source>
        <dbReference type="EMBL" id="QAY59380.1"/>
    </source>
</evidence>
<evidence type="ECO:0000313" key="6">
    <source>
        <dbReference type="Proteomes" id="UP000293995"/>
    </source>
</evidence>
<dbReference type="Pfam" id="PF01638">
    <property type="entry name" value="HxlR"/>
    <property type="match status" value="1"/>
</dbReference>
<name>A0A4P6EB46_9MICO</name>
<dbReference type="PROSITE" id="PS51118">
    <property type="entry name" value="HTH_HXLR"/>
    <property type="match status" value="1"/>
</dbReference>
<dbReference type="EMBL" id="CP035494">
    <property type="protein sequence ID" value="QAY59380.1"/>
    <property type="molecule type" value="Genomic_DNA"/>
</dbReference>
<feature type="domain" description="HTH hxlR-type" evidence="4">
    <location>
        <begin position="10"/>
        <end position="106"/>
    </location>
</feature>
<dbReference type="OrthoDB" id="9792527at2"/>
<dbReference type="InterPro" id="IPR002577">
    <property type="entry name" value="HTH_HxlR"/>
</dbReference>
<keyword evidence="6" id="KW-1185">Reference proteome</keyword>
<dbReference type="PANTHER" id="PTHR33204">
    <property type="entry name" value="TRANSCRIPTIONAL REGULATOR, MARR FAMILY"/>
    <property type="match status" value="1"/>
</dbReference>
<dbReference type="Proteomes" id="UP000293995">
    <property type="component" value="Chromosome"/>
</dbReference>
<gene>
    <name evidence="5" type="ORF">ET475_04825</name>
</gene>
<dbReference type="SUPFAM" id="SSF46785">
    <property type="entry name" value="Winged helix' DNA-binding domain"/>
    <property type="match status" value="1"/>
</dbReference>
<evidence type="ECO:0000256" key="2">
    <source>
        <dbReference type="ARBA" id="ARBA00023125"/>
    </source>
</evidence>
<accession>A0A4P6EB46</accession>
<dbReference type="InterPro" id="IPR036390">
    <property type="entry name" value="WH_DNA-bd_sf"/>
</dbReference>
<dbReference type="GO" id="GO:0003677">
    <property type="term" value="F:DNA binding"/>
    <property type="evidence" value="ECO:0007669"/>
    <property type="project" value="UniProtKB-KW"/>
</dbReference>
<sequence length="231" mass="24357">MGARTYGQYGGVATAVELIGERWALLIVRDLLVGPRRYTDLKRGLPRIPTNILSARLKELQDGGVVRRVPIRRCGLVYELTDYGCELEPIILGLARWGLRALGEPGDDDVFSPDSLTVALRAAFRKDAALPADYELRVGDIALRVQVNGALHITQLAPPAPPVGGTLPAGDPDITIAAGSGIRHLLTGQKDAAAALDAGDVTVVAGDPAFLERFATTFRIDGTPATATGGG</sequence>
<evidence type="ECO:0000256" key="3">
    <source>
        <dbReference type="ARBA" id="ARBA00023163"/>
    </source>
</evidence>
<organism evidence="5 6">
    <name type="scientific">Microbacterium protaetiae</name>
    <dbReference type="NCBI Taxonomy" id="2509458"/>
    <lineage>
        <taxon>Bacteria</taxon>
        <taxon>Bacillati</taxon>
        <taxon>Actinomycetota</taxon>
        <taxon>Actinomycetes</taxon>
        <taxon>Micrococcales</taxon>
        <taxon>Microbacteriaceae</taxon>
        <taxon>Microbacterium</taxon>
    </lineage>
</organism>
<keyword evidence="1" id="KW-0805">Transcription regulation</keyword>
<protein>
    <submittedName>
        <fullName evidence="5">Transcriptional regulator</fullName>
    </submittedName>
</protein>
<dbReference type="RefSeq" id="WP_129386566.1">
    <property type="nucleotide sequence ID" value="NZ_CP035494.1"/>
</dbReference>
<evidence type="ECO:0000259" key="4">
    <source>
        <dbReference type="PROSITE" id="PS51118"/>
    </source>
</evidence>